<evidence type="ECO:0000259" key="14">
    <source>
        <dbReference type="SMART" id="SM01089"/>
    </source>
</evidence>
<sequence length="340" mass="37919">MLLTGQSDTRIGKAAILDGSWRESEGTDTHTHTHTDTHTFIHREKQRETGGRGGPGISNMSWGTLYSQLAGVSRQSTSLGKVWLSVLFIFRVTILAVAAETVWGDEQSDFTCNTLQPGCENVCYDHFFPISHVRLWCLQLIFASTPPLLVAMHVAYRKHGDKRRVLRRDKRSSGGPTAARTRQQEEELESIRQRRLPIVGTLWWTYALSLVFRVGFEVVFVYALFAIYGTLWMPRLVRCDQWPCPNKVDCFVSRPTEKTVFTVFMAAASVACVVLNVAELAYLVSKALVRCSQSGTRKCSSMTNCSSADPKSLLQNKKNEKKSESLLSTVSSLASSAKAV</sequence>
<dbReference type="GO" id="GO:0005886">
    <property type="term" value="C:plasma membrane"/>
    <property type="evidence" value="ECO:0007669"/>
    <property type="project" value="UniProtKB-SubCell"/>
</dbReference>
<comment type="subunit">
    <text evidence="10">A connexon is composed of a hexamer of connexins.</text>
</comment>
<dbReference type="Gene3D" id="1.20.1440.80">
    <property type="entry name" value="Gap junction channel protein cysteine-rich domain"/>
    <property type="match status" value="1"/>
</dbReference>
<dbReference type="InterPro" id="IPR000500">
    <property type="entry name" value="Connexin"/>
</dbReference>
<keyword evidence="3" id="KW-1003">Cell membrane</keyword>
<dbReference type="SMART" id="SM01089">
    <property type="entry name" value="Connexin_CCC"/>
    <property type="match status" value="1"/>
</dbReference>
<dbReference type="InterPro" id="IPR013092">
    <property type="entry name" value="Connexin_N"/>
</dbReference>
<dbReference type="PANTHER" id="PTHR11984">
    <property type="entry name" value="CONNEXIN"/>
    <property type="match status" value="1"/>
</dbReference>
<feature type="transmembrane region" description="Helical" evidence="12">
    <location>
        <begin position="202"/>
        <end position="228"/>
    </location>
</feature>
<dbReference type="AlphaFoldDB" id="A0ABD1JLN0"/>
<comment type="similarity">
    <text evidence="10">Belongs to the connexin family.</text>
</comment>
<protein>
    <recommendedName>
        <fullName evidence="10">Gap junction protein</fullName>
    </recommendedName>
</protein>
<feature type="transmembrane region" description="Helical" evidence="12">
    <location>
        <begin position="82"/>
        <end position="99"/>
    </location>
</feature>
<evidence type="ECO:0000313" key="15">
    <source>
        <dbReference type="EMBL" id="KAL2087565.1"/>
    </source>
</evidence>
<organism evidence="15 16">
    <name type="scientific">Coilia grayii</name>
    <name type="common">Gray's grenadier anchovy</name>
    <dbReference type="NCBI Taxonomy" id="363190"/>
    <lineage>
        <taxon>Eukaryota</taxon>
        <taxon>Metazoa</taxon>
        <taxon>Chordata</taxon>
        <taxon>Craniata</taxon>
        <taxon>Vertebrata</taxon>
        <taxon>Euteleostomi</taxon>
        <taxon>Actinopterygii</taxon>
        <taxon>Neopterygii</taxon>
        <taxon>Teleostei</taxon>
        <taxon>Clupei</taxon>
        <taxon>Clupeiformes</taxon>
        <taxon>Clupeoidei</taxon>
        <taxon>Engraulidae</taxon>
        <taxon>Coilinae</taxon>
        <taxon>Coilia</taxon>
    </lineage>
</organism>
<feature type="transmembrane region" description="Helical" evidence="12">
    <location>
        <begin position="261"/>
        <end position="284"/>
    </location>
</feature>
<dbReference type="PANTHER" id="PTHR11984:SF46">
    <property type="entry name" value="GAP JUNCTION BETA-2 PROTEIN"/>
    <property type="match status" value="1"/>
</dbReference>
<dbReference type="Proteomes" id="UP001591681">
    <property type="component" value="Unassembled WGS sequence"/>
</dbReference>
<dbReference type="GO" id="GO:0007605">
    <property type="term" value="P:sensory perception of sound"/>
    <property type="evidence" value="ECO:0007669"/>
    <property type="project" value="UniProtKB-KW"/>
</dbReference>
<evidence type="ECO:0000256" key="8">
    <source>
        <dbReference type="ARBA" id="ARBA00022989"/>
    </source>
</evidence>
<keyword evidence="9 12" id="KW-0472">Membrane</keyword>
<feature type="compositionally biased region" description="Basic and acidic residues" evidence="11">
    <location>
        <begin position="22"/>
        <end position="50"/>
    </location>
</feature>
<evidence type="ECO:0000256" key="1">
    <source>
        <dbReference type="ARBA" id="ARBA00004610"/>
    </source>
</evidence>
<reference evidence="15 16" key="1">
    <citation type="submission" date="2024-09" db="EMBL/GenBank/DDBJ databases">
        <title>A chromosome-level genome assembly of Gray's grenadier anchovy, Coilia grayii.</title>
        <authorList>
            <person name="Fu Z."/>
        </authorList>
    </citation>
    <scope>NUCLEOTIDE SEQUENCE [LARGE SCALE GENOMIC DNA]</scope>
    <source>
        <strain evidence="15">G4</strain>
        <tissue evidence="15">Muscle</tissue>
    </source>
</reference>
<keyword evidence="6 10" id="KW-0303">Gap junction</keyword>
<evidence type="ECO:0000256" key="3">
    <source>
        <dbReference type="ARBA" id="ARBA00022475"/>
    </source>
</evidence>
<feature type="domain" description="Connexin N-terminal" evidence="13">
    <location>
        <begin position="101"/>
        <end position="134"/>
    </location>
</feature>
<evidence type="ECO:0000256" key="5">
    <source>
        <dbReference type="ARBA" id="ARBA00022740"/>
    </source>
</evidence>
<evidence type="ECO:0000256" key="10">
    <source>
        <dbReference type="RuleBase" id="RU000630"/>
    </source>
</evidence>
<feature type="domain" description="Connexin cysteine-rich" evidence="14">
    <location>
        <begin position="216"/>
        <end position="283"/>
    </location>
</feature>
<dbReference type="GO" id="GO:0005921">
    <property type="term" value="C:gap junction"/>
    <property type="evidence" value="ECO:0007669"/>
    <property type="project" value="UniProtKB-SubCell"/>
</dbReference>
<evidence type="ECO:0000256" key="11">
    <source>
        <dbReference type="SAM" id="MobiDB-lite"/>
    </source>
</evidence>
<dbReference type="PRINTS" id="PR00206">
    <property type="entry name" value="CONNEXIN"/>
</dbReference>
<evidence type="ECO:0000313" key="16">
    <source>
        <dbReference type="Proteomes" id="UP001591681"/>
    </source>
</evidence>
<evidence type="ECO:0000256" key="12">
    <source>
        <dbReference type="SAM" id="Phobius"/>
    </source>
</evidence>
<accession>A0ABD1JLN0</accession>
<evidence type="ECO:0000256" key="4">
    <source>
        <dbReference type="ARBA" id="ARBA00022692"/>
    </source>
</evidence>
<feature type="region of interest" description="Disordered" evidence="11">
    <location>
        <begin position="167"/>
        <end position="186"/>
    </location>
</feature>
<evidence type="ECO:0000256" key="2">
    <source>
        <dbReference type="ARBA" id="ARBA00004651"/>
    </source>
</evidence>
<comment type="subcellular location">
    <subcellularLocation>
        <location evidence="1">Cell junction</location>
        <location evidence="1">Gap junction</location>
    </subcellularLocation>
    <subcellularLocation>
        <location evidence="2 10">Cell membrane</location>
        <topology evidence="2 10">Multi-pass membrane protein</topology>
    </subcellularLocation>
</comment>
<dbReference type="PROSITE" id="PS00408">
    <property type="entry name" value="CONNEXINS_2"/>
    <property type="match status" value="1"/>
</dbReference>
<keyword evidence="4 10" id="KW-0812">Transmembrane</keyword>
<dbReference type="EMBL" id="JBHFQA010000014">
    <property type="protein sequence ID" value="KAL2087565.1"/>
    <property type="molecule type" value="Genomic_DNA"/>
</dbReference>
<comment type="caution">
    <text evidence="15">The sequence shown here is derived from an EMBL/GenBank/DDBJ whole genome shotgun (WGS) entry which is preliminary data.</text>
</comment>
<comment type="function">
    <text evidence="10">One gap junction consists of a cluster of closely packed pairs of transmembrane channels, the connexons, through which materials of low MW diffuse from one cell to a neighboring cell.</text>
</comment>
<gene>
    <name evidence="15" type="ORF">ACEWY4_016393</name>
</gene>
<feature type="region of interest" description="Disordered" evidence="11">
    <location>
        <begin position="22"/>
        <end position="54"/>
    </location>
</feature>
<evidence type="ECO:0000256" key="6">
    <source>
        <dbReference type="ARBA" id="ARBA00022868"/>
    </source>
</evidence>
<evidence type="ECO:0000256" key="9">
    <source>
        <dbReference type="ARBA" id="ARBA00023136"/>
    </source>
</evidence>
<dbReference type="InterPro" id="IPR017990">
    <property type="entry name" value="Connexin_CS"/>
</dbReference>
<proteinExistence type="inferred from homology"/>
<dbReference type="Pfam" id="PF00029">
    <property type="entry name" value="Connexin"/>
    <property type="match status" value="1"/>
</dbReference>
<dbReference type="FunFam" id="1.20.1440.80:FF:000001">
    <property type="entry name" value="Gap junction alpha-1"/>
    <property type="match status" value="1"/>
</dbReference>
<keyword evidence="5" id="KW-1009">Hearing</keyword>
<keyword evidence="8 12" id="KW-1133">Transmembrane helix</keyword>
<evidence type="ECO:0000259" key="13">
    <source>
        <dbReference type="SMART" id="SM00037"/>
    </source>
</evidence>
<feature type="transmembrane region" description="Helical" evidence="12">
    <location>
        <begin position="133"/>
        <end position="156"/>
    </location>
</feature>
<keyword evidence="16" id="KW-1185">Reference proteome</keyword>
<dbReference type="SMART" id="SM00037">
    <property type="entry name" value="CNX"/>
    <property type="match status" value="1"/>
</dbReference>
<dbReference type="InterPro" id="IPR019570">
    <property type="entry name" value="Connexin_CCC"/>
</dbReference>
<dbReference type="InterPro" id="IPR038359">
    <property type="entry name" value="Connexin_N_sf"/>
</dbReference>
<evidence type="ECO:0000256" key="7">
    <source>
        <dbReference type="ARBA" id="ARBA00022949"/>
    </source>
</evidence>
<name>A0ABD1JLN0_9TELE</name>
<dbReference type="PROSITE" id="PS00407">
    <property type="entry name" value="CONNEXINS_1"/>
    <property type="match status" value="1"/>
</dbReference>
<keyword evidence="7" id="KW-0965">Cell junction</keyword>